<dbReference type="PANTHER" id="PTHR21141">
    <property type="entry name" value="60S ACIDIC RIBOSOMAL PROTEIN FAMILY MEMBER"/>
    <property type="match status" value="1"/>
</dbReference>
<accession>A0AAV5U0P0</accession>
<evidence type="ECO:0000313" key="9">
    <source>
        <dbReference type="Proteomes" id="UP001432027"/>
    </source>
</evidence>
<proteinExistence type="inferred from homology"/>
<dbReference type="EMBL" id="BTSX01000005">
    <property type="protein sequence ID" value="GMT00436.1"/>
    <property type="molecule type" value="Genomic_DNA"/>
</dbReference>
<protein>
    <recommendedName>
        <fullName evidence="5">Large ribosomal subunit protein P2</fullName>
    </recommendedName>
    <alternativeName>
        <fullName evidence="6">60S acidic ribosomal protein P2</fullName>
    </alternativeName>
</protein>
<evidence type="ECO:0000256" key="2">
    <source>
        <dbReference type="ARBA" id="ARBA00005436"/>
    </source>
</evidence>
<keyword evidence="9" id="KW-1185">Reference proteome</keyword>
<dbReference type="GO" id="GO:0002182">
    <property type="term" value="P:cytoplasmic translational elongation"/>
    <property type="evidence" value="ECO:0007669"/>
    <property type="project" value="InterPro"/>
</dbReference>
<sequence>MKYLGAYLLANLGGNASPSAQDILKIIESVGQDVDMEEANKVVEALKGKTVADLISEGKKKLSSVPSGGSAPAAAKAPAAAAAAGTSSPAKKEEVKEESDDDMGFGLFD</sequence>
<dbReference type="GO" id="GO:0003735">
    <property type="term" value="F:structural constituent of ribosome"/>
    <property type="evidence" value="ECO:0007669"/>
    <property type="project" value="InterPro"/>
</dbReference>
<dbReference type="CDD" id="cd05833">
    <property type="entry name" value="Ribosomal_P2"/>
    <property type="match status" value="1"/>
</dbReference>
<dbReference type="HAMAP" id="MF_01478">
    <property type="entry name" value="Ribosomal_L12_arch"/>
    <property type="match status" value="1"/>
</dbReference>
<dbReference type="InterPro" id="IPR038716">
    <property type="entry name" value="P1/P2_N_sf"/>
</dbReference>
<comment type="caution">
    <text evidence="8">The sequence shown here is derived from an EMBL/GenBank/DDBJ whole genome shotgun (WGS) entry which is preliminary data.</text>
</comment>
<evidence type="ECO:0000256" key="3">
    <source>
        <dbReference type="ARBA" id="ARBA00022980"/>
    </source>
</evidence>
<reference evidence="8" key="1">
    <citation type="submission" date="2023-10" db="EMBL/GenBank/DDBJ databases">
        <title>Genome assembly of Pristionchus species.</title>
        <authorList>
            <person name="Yoshida K."/>
            <person name="Sommer R.J."/>
        </authorList>
    </citation>
    <scope>NUCLEOTIDE SEQUENCE</scope>
    <source>
        <strain evidence="8">RS0144</strain>
    </source>
</reference>
<dbReference type="Gene3D" id="1.10.10.1410">
    <property type="match status" value="1"/>
</dbReference>
<evidence type="ECO:0000256" key="1">
    <source>
        <dbReference type="ARBA" id="ARBA00003362"/>
    </source>
</evidence>
<dbReference type="Proteomes" id="UP001432027">
    <property type="component" value="Unassembled WGS sequence"/>
</dbReference>
<comment type="function">
    <text evidence="1">Plays an important role in the elongation step of protein synthesis.</text>
</comment>
<evidence type="ECO:0000313" key="8">
    <source>
        <dbReference type="EMBL" id="GMT00436.1"/>
    </source>
</evidence>
<organism evidence="8 9">
    <name type="scientific">Pristionchus entomophagus</name>
    <dbReference type="NCBI Taxonomy" id="358040"/>
    <lineage>
        <taxon>Eukaryota</taxon>
        <taxon>Metazoa</taxon>
        <taxon>Ecdysozoa</taxon>
        <taxon>Nematoda</taxon>
        <taxon>Chromadorea</taxon>
        <taxon>Rhabditida</taxon>
        <taxon>Rhabditina</taxon>
        <taxon>Diplogasteromorpha</taxon>
        <taxon>Diplogasteroidea</taxon>
        <taxon>Neodiplogasteridae</taxon>
        <taxon>Pristionchus</taxon>
    </lineage>
</organism>
<evidence type="ECO:0000256" key="4">
    <source>
        <dbReference type="ARBA" id="ARBA00023274"/>
    </source>
</evidence>
<keyword evidence="4" id="KW-0687">Ribonucleoprotein</keyword>
<feature type="region of interest" description="Disordered" evidence="7">
    <location>
        <begin position="61"/>
        <end position="109"/>
    </location>
</feature>
<dbReference type="InterPro" id="IPR044076">
    <property type="entry name" value="Ribosomal_P2"/>
</dbReference>
<dbReference type="GO" id="GO:0022625">
    <property type="term" value="C:cytosolic large ribosomal subunit"/>
    <property type="evidence" value="ECO:0007669"/>
    <property type="project" value="InterPro"/>
</dbReference>
<gene>
    <name evidence="8" type="ORF">PENTCL1PPCAC_22610</name>
</gene>
<evidence type="ECO:0000256" key="7">
    <source>
        <dbReference type="SAM" id="MobiDB-lite"/>
    </source>
</evidence>
<dbReference type="FunFam" id="1.10.10.1410:FF:000002">
    <property type="entry name" value="60S acidic ribosomal protein P2"/>
    <property type="match status" value="1"/>
</dbReference>
<comment type="similarity">
    <text evidence="2">Belongs to the eukaryotic ribosomal protein P1/P2 family.</text>
</comment>
<evidence type="ECO:0000256" key="5">
    <source>
        <dbReference type="ARBA" id="ARBA00035301"/>
    </source>
</evidence>
<feature type="compositionally biased region" description="Low complexity" evidence="7">
    <location>
        <begin position="66"/>
        <end position="89"/>
    </location>
</feature>
<dbReference type="InterPro" id="IPR027534">
    <property type="entry name" value="Ribosomal_P1/P2"/>
</dbReference>
<dbReference type="Pfam" id="PF00428">
    <property type="entry name" value="Ribosomal_60s"/>
    <property type="match status" value="1"/>
</dbReference>
<name>A0AAV5U0P0_9BILA</name>
<dbReference type="AlphaFoldDB" id="A0AAV5U0P0"/>
<dbReference type="PANTHER" id="PTHR21141:SF5">
    <property type="entry name" value="LARGE RIBOSOMAL SUBUNIT PROTEIN P2"/>
    <property type="match status" value="1"/>
</dbReference>
<feature type="non-terminal residue" evidence="8">
    <location>
        <position position="109"/>
    </location>
</feature>
<evidence type="ECO:0000256" key="6">
    <source>
        <dbReference type="ARBA" id="ARBA00035443"/>
    </source>
</evidence>
<keyword evidence="3" id="KW-0689">Ribosomal protein</keyword>